<dbReference type="Gene3D" id="2.130.10.10">
    <property type="entry name" value="YVTN repeat-like/Quinoprotein amine dehydrogenase"/>
    <property type="match status" value="3"/>
</dbReference>
<dbReference type="Gene3D" id="3.40.50.12780">
    <property type="entry name" value="N-terminal domain of ligase-like"/>
    <property type="match status" value="1"/>
</dbReference>
<evidence type="ECO:0000313" key="11">
    <source>
        <dbReference type="RefSeq" id="XP_070470909.1"/>
    </source>
</evidence>
<dbReference type="InterPro" id="IPR011047">
    <property type="entry name" value="Quinoprotein_ADH-like_sf"/>
</dbReference>
<dbReference type="PROSITE" id="PS50075">
    <property type="entry name" value="CARRIER"/>
    <property type="match status" value="1"/>
</dbReference>
<dbReference type="Pfam" id="PF13570">
    <property type="entry name" value="Beta-prop_ACSF4"/>
    <property type="match status" value="1"/>
</dbReference>
<dbReference type="InterPro" id="IPR045851">
    <property type="entry name" value="AMP-bd_C_sf"/>
</dbReference>
<sequence length="1079" mass="120537">MTLQELVHQAASLYSDKIAVCFDECNNQPPVYYTYKTVINAASELSNFLLLHCDFQGIRAIGLYCHPGINLPSWILGILQVPAAYAPIDPDSPPALSIHFMKKCNLKYILVEKQQINKFKSSYEMLLNYDTFTVEHNDIVLFRLHWKNVEVSLMLNERKEKYEKEKMTNSTSSENSNEEKSEEHMDARLKHCLAYVLHTSGTTGKPKIVRVPHACIVPNIQHFRVLFEITQDDVLFLASPLTFDPSVVEIFVALSSGASLLIVPTSVKATPTLLRRFGSQLIKSTVLSTSTSLRVLALGGEAFPSLTVLKSWRGVGNKTQIFNIYGITEVSSWATFYRIPEKTLNSTLKCELPVQLGFPLLGTVVEVRDTDGFAIQEGDGQVFLGGRNRVCFLDDEVTVPLGTMRATGDFVTVKDGEIFFLGRKDSQIKRHGKRLNIELVQQVAEGLQEVESCAVTWYNQEKLILFMVSKNDLVKDYIFEELQKHLPSHAIPDELVLIDSLPFTSHGKIDVSELNKIYLNYINLKSECKLNGKEELWEKLQHLWKSILSLSEDPLRIPDESLFLNSGGDSLKSIRLLNEIEKLVGTSVPGLLEIILNSSILEIYNHIVQTVFPDEDLTFSKNYATKRKFSDINQETSGKSLHQNSVMPLNCDKKINAFIALSRGGQILSVNTTRPLTKLGHCPSACSSDLISQTNTQNVESLNPPALSGKSKDPSCVAEFFSEEGTPVIEAEKMELCVRWMSDTGKCVDASPLVVIPAVDKSSATVYIGSHSHRMMAVDLYSGKVKWEQILGDRVESSACVSKCGNFIVVGCYNGLVYVLKSSSGEKYWTFTTEDAVKSSATMDPTTGLLYIGSHDQHAYALDIYKKKCVWKLKCGATVFSSPCLSLTPHHLYFATLGGLLLAVNPATGNRIWKHSCGKPLFSSPRCCLQYICIGCVDGNLLCFTHFGEQVWQFCTSEPIFSSPCTSASEQEIFFGSHDCFIYCCNTKGHLQWKFETTSRVYSTPFNFHNYNRSDEMLLAAASTDGKLWILESKSGQLQSVYRLPGEVFSSPVVWESMLIIGCRNNYVYCLDLLGGNQK</sequence>
<dbReference type="InterPro" id="IPR009081">
    <property type="entry name" value="PP-bd_ACP"/>
</dbReference>
<dbReference type="Proteomes" id="UP001652662">
    <property type="component" value="Chromosome 3"/>
</dbReference>
<dbReference type="RefSeq" id="XP_070470906.1">
    <property type="nucleotide sequence ID" value="XM_070614805.1"/>
</dbReference>
<comment type="similarity">
    <text evidence="1">Belongs to the ATP-dependent AMP-binding enzyme family.</text>
</comment>
<evidence type="ECO:0000313" key="5">
    <source>
        <dbReference type="Proteomes" id="UP001652662"/>
    </source>
</evidence>
<proteinExistence type="inferred from homology"/>
<evidence type="ECO:0000313" key="7">
    <source>
        <dbReference type="RefSeq" id="XP_070470905.1"/>
    </source>
</evidence>
<dbReference type="InterPro" id="IPR002372">
    <property type="entry name" value="PQQ_rpt_dom"/>
</dbReference>
<dbReference type="RefSeq" id="XP_070470905.1">
    <property type="nucleotide sequence ID" value="XM_070614804.1"/>
</dbReference>
<dbReference type="Pfam" id="PF00550">
    <property type="entry name" value="PP-binding"/>
    <property type="match status" value="1"/>
</dbReference>
<organism evidence="5 11">
    <name type="scientific">Equus przewalskii</name>
    <name type="common">Przewalski's horse</name>
    <name type="synonym">Equus caballus przewalskii</name>
    <dbReference type="NCBI Taxonomy" id="9798"/>
    <lineage>
        <taxon>Eukaryota</taxon>
        <taxon>Metazoa</taxon>
        <taxon>Chordata</taxon>
        <taxon>Craniata</taxon>
        <taxon>Vertebrata</taxon>
        <taxon>Euteleostomi</taxon>
        <taxon>Mammalia</taxon>
        <taxon>Eutheria</taxon>
        <taxon>Laurasiatheria</taxon>
        <taxon>Perissodactyla</taxon>
        <taxon>Equidae</taxon>
        <taxon>Equus</taxon>
    </lineage>
</organism>
<evidence type="ECO:0000256" key="2">
    <source>
        <dbReference type="ARBA" id="ARBA00023098"/>
    </source>
</evidence>
<dbReference type="RefSeq" id="XP_070470904.1">
    <property type="nucleotide sequence ID" value="XM_070614803.1"/>
</dbReference>
<dbReference type="SUPFAM" id="SSF56801">
    <property type="entry name" value="Acetyl-CoA synthetase-like"/>
    <property type="match status" value="1"/>
</dbReference>
<dbReference type="SUPFAM" id="SSF47336">
    <property type="entry name" value="ACP-like"/>
    <property type="match status" value="1"/>
</dbReference>
<dbReference type="SUPFAM" id="SSF50998">
    <property type="entry name" value="Quinoprotein alcohol dehydrogenase-like"/>
    <property type="match status" value="1"/>
</dbReference>
<dbReference type="Pfam" id="PF00501">
    <property type="entry name" value="AMP-binding"/>
    <property type="match status" value="1"/>
</dbReference>
<keyword evidence="2" id="KW-0443">Lipid metabolism</keyword>
<dbReference type="Gene3D" id="3.30.300.30">
    <property type="match status" value="1"/>
</dbReference>
<name>A0ABM4P143_EQUPR</name>
<dbReference type="CDD" id="cd17654">
    <property type="entry name" value="A_NRPS_acs4"/>
    <property type="match status" value="1"/>
</dbReference>
<keyword evidence="5" id="KW-1185">Reference proteome</keyword>
<dbReference type="RefSeq" id="XP_070470907.1">
    <property type="nucleotide sequence ID" value="XM_070614806.1"/>
</dbReference>
<dbReference type="InterPro" id="IPR042099">
    <property type="entry name" value="ANL_N_sf"/>
</dbReference>
<feature type="region of interest" description="Disordered" evidence="3">
    <location>
        <begin position="162"/>
        <end position="183"/>
    </location>
</feature>
<dbReference type="InterPro" id="IPR052091">
    <property type="entry name" value="Beta-ala_Activ/Resist"/>
</dbReference>
<accession>A0ABM4P143</accession>
<dbReference type="InterPro" id="IPR018391">
    <property type="entry name" value="PQQ_b-propeller_rpt"/>
</dbReference>
<evidence type="ECO:0000313" key="10">
    <source>
        <dbReference type="RefSeq" id="XP_070470908.1"/>
    </source>
</evidence>
<dbReference type="InterPro" id="IPR020845">
    <property type="entry name" value="AMP-binding_CS"/>
</dbReference>
<dbReference type="PANTHER" id="PTHR44394">
    <property type="entry name" value="BETA-ALANINE-ACTIVATING ENZYME"/>
    <property type="match status" value="1"/>
</dbReference>
<dbReference type="InterPro" id="IPR048005">
    <property type="entry name" value="AASDH_AMP"/>
</dbReference>
<evidence type="ECO:0000313" key="9">
    <source>
        <dbReference type="RefSeq" id="XP_070470907.1"/>
    </source>
</evidence>
<evidence type="ECO:0000313" key="6">
    <source>
        <dbReference type="RefSeq" id="XP_070470904.1"/>
    </source>
</evidence>
<dbReference type="RefSeq" id="XP_070470908.1">
    <property type="nucleotide sequence ID" value="XM_070614807.1"/>
</dbReference>
<feature type="domain" description="Carrier" evidence="4">
    <location>
        <begin position="534"/>
        <end position="611"/>
    </location>
</feature>
<evidence type="ECO:0000256" key="3">
    <source>
        <dbReference type="SAM" id="MobiDB-lite"/>
    </source>
</evidence>
<dbReference type="InterPro" id="IPR036736">
    <property type="entry name" value="ACP-like_sf"/>
</dbReference>
<evidence type="ECO:0000313" key="8">
    <source>
        <dbReference type="RefSeq" id="XP_070470906.1"/>
    </source>
</evidence>
<dbReference type="PROSITE" id="PS00455">
    <property type="entry name" value="AMP_BINDING"/>
    <property type="match status" value="1"/>
</dbReference>
<protein>
    <submittedName>
        <fullName evidence="6 7">Beta-alanine-activating enzyme isoform X2</fullName>
    </submittedName>
</protein>
<dbReference type="RefSeq" id="XP_070470909.1">
    <property type="nucleotide sequence ID" value="XM_070614808.1"/>
</dbReference>
<dbReference type="SMART" id="SM00564">
    <property type="entry name" value="PQQ"/>
    <property type="match status" value="6"/>
</dbReference>
<dbReference type="PANTHER" id="PTHR44394:SF1">
    <property type="entry name" value="BETA-ALANINE-ACTIVATING ENZYME"/>
    <property type="match status" value="1"/>
</dbReference>
<reference evidence="6 7" key="1">
    <citation type="submission" date="2025-05" db="UniProtKB">
        <authorList>
            <consortium name="RefSeq"/>
        </authorList>
    </citation>
    <scope>IDENTIFICATION</scope>
    <source>
        <tissue evidence="6 7">Blood</tissue>
    </source>
</reference>
<dbReference type="InterPro" id="IPR000873">
    <property type="entry name" value="AMP-dep_synth/lig_dom"/>
</dbReference>
<dbReference type="InterPro" id="IPR015943">
    <property type="entry name" value="WD40/YVTN_repeat-like_dom_sf"/>
</dbReference>
<gene>
    <name evidence="6 7 8 9 10 11" type="primary">AASDH</name>
</gene>
<dbReference type="GeneID" id="103546296"/>
<evidence type="ECO:0000259" key="4">
    <source>
        <dbReference type="PROSITE" id="PS50075"/>
    </source>
</evidence>
<evidence type="ECO:0000256" key="1">
    <source>
        <dbReference type="ARBA" id="ARBA00006432"/>
    </source>
</evidence>